<sequence>MLKVITMSLPDALTGALKYIKKFKGKIFVIFTGKNVFLNGETMNEIAGEITLLKHVGIKVVVVHEIPDADYFGEDKNFISEFVNKHNEDNKANKDNDLKDIGTLSIAGKISLKFVSCIAKQDIVAISLVGKQKPDLLNLLTSENYIPLISPVSVPDQFMFAAELASSLNAEKFIIMFGEEGILDADEELIPAINLKRLEQLTNEGIITENILKPIDACKFAINKGVCMAHLIKADKYKLIEEIFTDEGVGTIITKE</sequence>
<dbReference type="AlphaFoldDB" id="A0A098E961"/>
<dbReference type="PIRSF" id="PIRSF000728">
    <property type="entry name" value="NAGK"/>
    <property type="match status" value="1"/>
</dbReference>
<reference evidence="9" key="1">
    <citation type="submission" date="2014-09" db="EMBL/GenBank/DDBJ databases">
        <authorList>
            <person name="Probst J Alexander"/>
        </authorList>
    </citation>
    <scope>NUCLEOTIDE SEQUENCE</scope>
</reference>
<dbReference type="InterPro" id="IPR001048">
    <property type="entry name" value="Asp/Glu/Uridylate_kinase"/>
</dbReference>
<dbReference type="GO" id="GO:0003991">
    <property type="term" value="F:acetylglutamate kinase activity"/>
    <property type="evidence" value="ECO:0007669"/>
    <property type="project" value="UniProtKB-EC"/>
</dbReference>
<proteinExistence type="predicted"/>
<evidence type="ECO:0000256" key="5">
    <source>
        <dbReference type="ARBA" id="ARBA00022777"/>
    </source>
</evidence>
<name>A0A098E961_9ZZZZ</name>
<keyword evidence="6" id="KW-0067">ATP-binding</keyword>
<evidence type="ECO:0000256" key="7">
    <source>
        <dbReference type="ARBA" id="ARBA00029440"/>
    </source>
</evidence>
<protein>
    <submittedName>
        <fullName evidence="9">Putative Acetylglutamate kinase</fullName>
        <ecNumber evidence="9">2.7.2.8</ecNumber>
    </submittedName>
</protein>
<gene>
    <name evidence="9" type="ORF">MSIBF_A2480013</name>
</gene>
<organism evidence="9">
    <name type="scientific">groundwater metagenome</name>
    <dbReference type="NCBI Taxonomy" id="717931"/>
    <lineage>
        <taxon>unclassified sequences</taxon>
        <taxon>metagenomes</taxon>
        <taxon>ecological metagenomes</taxon>
    </lineage>
</organism>
<dbReference type="SUPFAM" id="SSF53633">
    <property type="entry name" value="Carbamate kinase-like"/>
    <property type="match status" value="1"/>
</dbReference>
<dbReference type="PANTHER" id="PTHR23342:SF0">
    <property type="entry name" value="N-ACETYLGLUTAMATE SYNTHASE, MITOCHONDRIAL"/>
    <property type="match status" value="1"/>
</dbReference>
<keyword evidence="3 9" id="KW-0808">Transferase</keyword>
<evidence type="ECO:0000256" key="4">
    <source>
        <dbReference type="ARBA" id="ARBA00022741"/>
    </source>
</evidence>
<dbReference type="InterPro" id="IPR036393">
    <property type="entry name" value="AceGlu_kinase-like_sf"/>
</dbReference>
<evidence type="ECO:0000256" key="6">
    <source>
        <dbReference type="ARBA" id="ARBA00022840"/>
    </source>
</evidence>
<evidence type="ECO:0000256" key="3">
    <source>
        <dbReference type="ARBA" id="ARBA00022679"/>
    </source>
</evidence>
<dbReference type="GO" id="GO:0006526">
    <property type="term" value="P:L-arginine biosynthetic process"/>
    <property type="evidence" value="ECO:0007669"/>
    <property type="project" value="UniProtKB-KW"/>
</dbReference>
<accession>A0A098E961</accession>
<dbReference type="EMBL" id="CCXY01000166">
    <property type="protein sequence ID" value="CEG12577.1"/>
    <property type="molecule type" value="Genomic_DNA"/>
</dbReference>
<evidence type="ECO:0000313" key="9">
    <source>
        <dbReference type="EMBL" id="CEG12577.1"/>
    </source>
</evidence>
<keyword evidence="4" id="KW-0547">Nucleotide-binding</keyword>
<keyword evidence="2" id="KW-0028">Amino-acid biosynthesis</keyword>
<dbReference type="EC" id="2.7.2.8" evidence="9"/>
<evidence type="ECO:0000256" key="2">
    <source>
        <dbReference type="ARBA" id="ARBA00022605"/>
    </source>
</evidence>
<dbReference type="InterPro" id="IPR004662">
    <property type="entry name" value="AcgluKinase_fam"/>
</dbReference>
<keyword evidence="1" id="KW-0055">Arginine biosynthesis</keyword>
<dbReference type="PANTHER" id="PTHR23342">
    <property type="entry name" value="N-ACETYLGLUTAMATE SYNTHASE"/>
    <property type="match status" value="1"/>
</dbReference>
<dbReference type="GO" id="GO:0005737">
    <property type="term" value="C:cytoplasm"/>
    <property type="evidence" value="ECO:0007669"/>
    <property type="project" value="InterPro"/>
</dbReference>
<evidence type="ECO:0000256" key="1">
    <source>
        <dbReference type="ARBA" id="ARBA00022571"/>
    </source>
</evidence>
<dbReference type="Gene3D" id="3.40.1160.10">
    <property type="entry name" value="Acetylglutamate kinase-like"/>
    <property type="match status" value="1"/>
</dbReference>
<evidence type="ECO:0000259" key="8">
    <source>
        <dbReference type="Pfam" id="PF00696"/>
    </source>
</evidence>
<keyword evidence="5 9" id="KW-0418">Kinase</keyword>
<dbReference type="Pfam" id="PF00696">
    <property type="entry name" value="AA_kinase"/>
    <property type="match status" value="1"/>
</dbReference>
<dbReference type="GO" id="GO:0005524">
    <property type="term" value="F:ATP binding"/>
    <property type="evidence" value="ECO:0007669"/>
    <property type="project" value="UniProtKB-KW"/>
</dbReference>
<comment type="pathway">
    <text evidence="7">Amino-acid biosynthesis.</text>
</comment>
<feature type="domain" description="Aspartate/glutamate/uridylate kinase" evidence="8">
    <location>
        <begin position="29"/>
        <end position="232"/>
    </location>
</feature>